<accession>A0A367W7Z6</accession>
<dbReference type="Pfam" id="PF12833">
    <property type="entry name" value="HTH_18"/>
    <property type="match status" value="1"/>
</dbReference>
<proteinExistence type="predicted"/>
<name>A0A367W7Z6_9PROT</name>
<keyword evidence="3" id="KW-0804">Transcription</keyword>
<sequence length="295" mass="32559">MTFHPQMTSQIEGISLLDDLRFRRWNAAITDLWHVECEPDAGGTYVSHAPRLVAFLDCVGDGNVEVRASDGVNRPGPRGQGCLSYVPAGMEVSSEVRGKCRLRHLDIHLDIDALENSIGNAFDRVALETPRIGFCDPRINALVRLLADDLESGMTSPQIYGESLVTALVTALLSPVQAIEPQRKRGKLAPYQLRKTVDYIEENCGRTIRLDELAQLTGLSQSYFCSAFRESTGMPPQQWQMKARVERAKNLLKKGDTPLASVAAGVGFADQAHLTRVFRKIVGTTPGAWRKEQLA</sequence>
<evidence type="ECO:0000256" key="3">
    <source>
        <dbReference type="ARBA" id="ARBA00023163"/>
    </source>
</evidence>
<dbReference type="GO" id="GO:0043565">
    <property type="term" value="F:sequence-specific DNA binding"/>
    <property type="evidence" value="ECO:0007669"/>
    <property type="project" value="InterPro"/>
</dbReference>
<protein>
    <submittedName>
        <fullName evidence="5">Transcriptional regulator</fullName>
    </submittedName>
</protein>
<dbReference type="InterPro" id="IPR050204">
    <property type="entry name" value="AraC_XylS_family_regulators"/>
</dbReference>
<dbReference type="PROSITE" id="PS00041">
    <property type="entry name" value="HTH_ARAC_FAMILY_1"/>
    <property type="match status" value="1"/>
</dbReference>
<dbReference type="PROSITE" id="PS01124">
    <property type="entry name" value="HTH_ARAC_FAMILY_2"/>
    <property type="match status" value="1"/>
</dbReference>
<dbReference type="RefSeq" id="WP_114102092.1">
    <property type="nucleotide sequence ID" value="NZ_JPWF01000005.1"/>
</dbReference>
<dbReference type="AlphaFoldDB" id="A0A367W7Z6"/>
<feature type="domain" description="HTH araC/xylS-type" evidence="4">
    <location>
        <begin position="194"/>
        <end position="292"/>
    </location>
</feature>
<evidence type="ECO:0000313" key="6">
    <source>
        <dbReference type="Proteomes" id="UP000253226"/>
    </source>
</evidence>
<dbReference type="SMART" id="SM00342">
    <property type="entry name" value="HTH_ARAC"/>
    <property type="match status" value="1"/>
</dbReference>
<evidence type="ECO:0000313" key="5">
    <source>
        <dbReference type="EMBL" id="RCK37556.1"/>
    </source>
</evidence>
<gene>
    <name evidence="5" type="ORF">TH19_09890</name>
</gene>
<dbReference type="PANTHER" id="PTHR46796:SF14">
    <property type="entry name" value="TRANSCRIPTIONAL REGULATORY PROTEIN"/>
    <property type="match status" value="1"/>
</dbReference>
<evidence type="ECO:0000256" key="2">
    <source>
        <dbReference type="ARBA" id="ARBA00023125"/>
    </source>
</evidence>
<dbReference type="Gene3D" id="1.10.10.60">
    <property type="entry name" value="Homeodomain-like"/>
    <property type="match status" value="2"/>
</dbReference>
<reference evidence="5 6" key="1">
    <citation type="submission" date="2014-07" db="EMBL/GenBank/DDBJ databases">
        <title>Draft genome sequence of Thalassospira profundimaris 35.</title>
        <authorList>
            <person name="Lai Q."/>
            <person name="Shao Z."/>
        </authorList>
    </citation>
    <scope>NUCLEOTIDE SEQUENCE [LARGE SCALE GENOMIC DNA]</scope>
    <source>
        <strain evidence="5 6">35</strain>
    </source>
</reference>
<dbReference type="InterPro" id="IPR009057">
    <property type="entry name" value="Homeodomain-like_sf"/>
</dbReference>
<dbReference type="Proteomes" id="UP000253226">
    <property type="component" value="Unassembled WGS sequence"/>
</dbReference>
<evidence type="ECO:0000259" key="4">
    <source>
        <dbReference type="PROSITE" id="PS01124"/>
    </source>
</evidence>
<dbReference type="OrthoDB" id="9806208at2"/>
<dbReference type="PANTHER" id="PTHR46796">
    <property type="entry name" value="HTH-TYPE TRANSCRIPTIONAL ACTIVATOR RHAS-RELATED"/>
    <property type="match status" value="1"/>
</dbReference>
<dbReference type="GO" id="GO:0003700">
    <property type="term" value="F:DNA-binding transcription factor activity"/>
    <property type="evidence" value="ECO:0007669"/>
    <property type="project" value="InterPro"/>
</dbReference>
<keyword evidence="2" id="KW-0238">DNA-binding</keyword>
<dbReference type="InterPro" id="IPR018060">
    <property type="entry name" value="HTH_AraC"/>
</dbReference>
<comment type="caution">
    <text evidence="5">The sequence shown here is derived from an EMBL/GenBank/DDBJ whole genome shotgun (WGS) entry which is preliminary data.</text>
</comment>
<dbReference type="SUPFAM" id="SSF46689">
    <property type="entry name" value="Homeodomain-like"/>
    <property type="match status" value="2"/>
</dbReference>
<dbReference type="InterPro" id="IPR018062">
    <property type="entry name" value="HTH_AraC-typ_CS"/>
</dbReference>
<dbReference type="EMBL" id="JPWF01000005">
    <property type="protein sequence ID" value="RCK37556.1"/>
    <property type="molecule type" value="Genomic_DNA"/>
</dbReference>
<evidence type="ECO:0000256" key="1">
    <source>
        <dbReference type="ARBA" id="ARBA00023015"/>
    </source>
</evidence>
<keyword evidence="1" id="KW-0805">Transcription regulation</keyword>
<organism evidence="5 6">
    <name type="scientific">Thalassospira profundimaris</name>
    <dbReference type="NCBI Taxonomy" id="502049"/>
    <lineage>
        <taxon>Bacteria</taxon>
        <taxon>Pseudomonadati</taxon>
        <taxon>Pseudomonadota</taxon>
        <taxon>Alphaproteobacteria</taxon>
        <taxon>Rhodospirillales</taxon>
        <taxon>Thalassospiraceae</taxon>
        <taxon>Thalassospira</taxon>
    </lineage>
</organism>